<dbReference type="InterPro" id="IPR000014">
    <property type="entry name" value="PAS"/>
</dbReference>
<evidence type="ECO:0000256" key="3">
    <source>
        <dbReference type="ARBA" id="ARBA00029447"/>
    </source>
</evidence>
<dbReference type="SUPFAM" id="SSF55785">
    <property type="entry name" value="PYP-like sensor domain (PAS domain)"/>
    <property type="match status" value="1"/>
</dbReference>
<dbReference type="PRINTS" id="PR00260">
    <property type="entry name" value="CHEMTRNSDUCR"/>
</dbReference>
<accession>A0AA94EFP5</accession>
<evidence type="ECO:0000313" key="8">
    <source>
        <dbReference type="Proteomes" id="UP000286680"/>
    </source>
</evidence>
<dbReference type="Proteomes" id="UP000286680">
    <property type="component" value="Unassembled WGS sequence"/>
</dbReference>
<comment type="caution">
    <text evidence="7">The sequence shown here is derived from an EMBL/GenBank/DDBJ whole genome shotgun (WGS) entry which is preliminary data.</text>
</comment>
<keyword evidence="2 4" id="KW-0807">Transducer</keyword>
<protein>
    <recommendedName>
        <fullName evidence="6">Methyl-accepting transducer domain-containing protein</fullName>
    </recommendedName>
</protein>
<keyword evidence="5" id="KW-0472">Membrane</keyword>
<dbReference type="EMBL" id="PIPS01000001">
    <property type="protein sequence ID" value="RUO44991.1"/>
    <property type="molecule type" value="Genomic_DNA"/>
</dbReference>
<evidence type="ECO:0000256" key="4">
    <source>
        <dbReference type="PROSITE-ProRule" id="PRU00284"/>
    </source>
</evidence>
<dbReference type="PANTHER" id="PTHR32089:SF52">
    <property type="entry name" value="CHEMOTAXIS SIGNAL TRANSDUCTION SYSTEM METHYL ACCEPTING SENSORY TRANSDUCER WITH PAS SENSORY DOMAIN"/>
    <property type="match status" value="1"/>
</dbReference>
<dbReference type="AlphaFoldDB" id="A0AA94EFP5"/>
<keyword evidence="5" id="KW-0812">Transmembrane</keyword>
<dbReference type="RefSeq" id="WP_126819370.1">
    <property type="nucleotide sequence ID" value="NZ_PIPS01000001.1"/>
</dbReference>
<evidence type="ECO:0000313" key="7">
    <source>
        <dbReference type="EMBL" id="RUO44991.1"/>
    </source>
</evidence>
<dbReference type="SUPFAM" id="SSF58104">
    <property type="entry name" value="Methyl-accepting chemotaxis protein (MCP) signaling domain"/>
    <property type="match status" value="1"/>
</dbReference>
<dbReference type="Gene3D" id="1.10.287.950">
    <property type="entry name" value="Methyl-accepting chemotaxis protein"/>
    <property type="match status" value="1"/>
</dbReference>
<dbReference type="Pfam" id="PF00015">
    <property type="entry name" value="MCPsignal"/>
    <property type="match status" value="1"/>
</dbReference>
<evidence type="ECO:0000256" key="1">
    <source>
        <dbReference type="ARBA" id="ARBA00004370"/>
    </source>
</evidence>
<name>A0AA94EFP5_9GAMM</name>
<proteinExistence type="inferred from homology"/>
<dbReference type="InterPro" id="IPR004089">
    <property type="entry name" value="MCPsignal_dom"/>
</dbReference>
<keyword evidence="8" id="KW-1185">Reference proteome</keyword>
<keyword evidence="5" id="KW-1133">Transmembrane helix</keyword>
<evidence type="ECO:0000256" key="2">
    <source>
        <dbReference type="ARBA" id="ARBA00023224"/>
    </source>
</evidence>
<organism evidence="7 8">
    <name type="scientific">Idiomarina aquatica</name>
    <dbReference type="NCBI Taxonomy" id="1327752"/>
    <lineage>
        <taxon>Bacteria</taxon>
        <taxon>Pseudomonadati</taxon>
        <taxon>Pseudomonadota</taxon>
        <taxon>Gammaproteobacteria</taxon>
        <taxon>Alteromonadales</taxon>
        <taxon>Idiomarinaceae</taxon>
        <taxon>Idiomarina</taxon>
    </lineage>
</organism>
<dbReference type="GO" id="GO:0006935">
    <property type="term" value="P:chemotaxis"/>
    <property type="evidence" value="ECO:0007669"/>
    <property type="project" value="InterPro"/>
</dbReference>
<dbReference type="InterPro" id="IPR035965">
    <property type="entry name" value="PAS-like_dom_sf"/>
</dbReference>
<gene>
    <name evidence="7" type="ORF">CWE23_02890</name>
</gene>
<dbReference type="GO" id="GO:0004888">
    <property type="term" value="F:transmembrane signaling receptor activity"/>
    <property type="evidence" value="ECO:0007669"/>
    <property type="project" value="InterPro"/>
</dbReference>
<dbReference type="GO" id="GO:0016020">
    <property type="term" value="C:membrane"/>
    <property type="evidence" value="ECO:0007669"/>
    <property type="project" value="UniProtKB-SubCell"/>
</dbReference>
<dbReference type="PANTHER" id="PTHR32089">
    <property type="entry name" value="METHYL-ACCEPTING CHEMOTAXIS PROTEIN MCPB"/>
    <property type="match status" value="1"/>
</dbReference>
<feature type="domain" description="Methyl-accepting transducer" evidence="6">
    <location>
        <begin position="229"/>
        <end position="465"/>
    </location>
</feature>
<dbReference type="GO" id="GO:0007165">
    <property type="term" value="P:signal transduction"/>
    <property type="evidence" value="ECO:0007669"/>
    <property type="project" value="UniProtKB-KW"/>
</dbReference>
<dbReference type="InterPro" id="IPR004090">
    <property type="entry name" value="Chemotax_Me-accpt_rcpt"/>
</dbReference>
<sequence>MNNHINWDEDTVFVFSLDTNNQLTYCPENIQGLMQTDKASLLKKPLNSLLDTDQLPDYVLDELKTSLSREVPWRAIIPFRVPGRGTVWFDVLVRAIFRGGKVTGSQWLMYKAEQEHAEKASQVYRSKGQALYSRLETPLLLALVAVVAVASSLLIHPLTFIPVLIAALIPLLKLRSNKHWEKALDQADGATAKSQHRIFGSESPLGKAMYELALRDSSLLALTSRLDEGNKVLAESVNTTAENAAQTADATEKTVSEIDQIAASMEEMGQTVDEIALNANDSSNACGEVSEQTKSAARFISDSSKKISTLVEEVSRSAEQTEELSRNADSVKEVSEQIDAIAEQTNLLALNAAIESARAGEHGRGFSVVADEVRSLSQKTQEAVDKIEATVNRMTTAMGAWREKMYQQRALAEECGELGRKSEQQVYEVSEAVTAINDRMTQIAVAAEQHTSAVSEVKESMMSINDNVRGANKLSRDTEGEVKAIKTRLREFRSLVEAFEED</sequence>
<evidence type="ECO:0000256" key="5">
    <source>
        <dbReference type="SAM" id="Phobius"/>
    </source>
</evidence>
<reference evidence="8" key="1">
    <citation type="journal article" date="2018" name="Front. Microbiol.">
        <title>Genome-Based Analysis Reveals the Taxonomy and Diversity of the Family Idiomarinaceae.</title>
        <authorList>
            <person name="Liu Y."/>
            <person name="Lai Q."/>
            <person name="Shao Z."/>
        </authorList>
    </citation>
    <scope>NUCLEOTIDE SEQUENCE [LARGE SCALE GENOMIC DNA]</scope>
    <source>
        <strain evidence="8">SN-14</strain>
    </source>
</reference>
<comment type="similarity">
    <text evidence="3">Belongs to the methyl-accepting chemotaxis (MCP) protein family.</text>
</comment>
<evidence type="ECO:0000259" key="6">
    <source>
        <dbReference type="PROSITE" id="PS50111"/>
    </source>
</evidence>
<dbReference type="SMART" id="SM00283">
    <property type="entry name" value="MA"/>
    <property type="match status" value="1"/>
</dbReference>
<comment type="subcellular location">
    <subcellularLocation>
        <location evidence="1">Membrane</location>
    </subcellularLocation>
</comment>
<dbReference type="CDD" id="cd00130">
    <property type="entry name" value="PAS"/>
    <property type="match status" value="1"/>
</dbReference>
<feature type="transmembrane region" description="Helical" evidence="5">
    <location>
        <begin position="139"/>
        <end position="172"/>
    </location>
</feature>
<dbReference type="PROSITE" id="PS50111">
    <property type="entry name" value="CHEMOTAXIS_TRANSDUC_2"/>
    <property type="match status" value="1"/>
</dbReference>